<reference evidence="1" key="1">
    <citation type="submission" date="2014-09" db="EMBL/GenBank/DDBJ databases">
        <authorList>
            <person name="Magalhaes I.L.F."/>
            <person name="Oliveira U."/>
            <person name="Santos F.R."/>
            <person name="Vidigal T.H.D.A."/>
            <person name="Brescovit A.D."/>
            <person name="Santos A.J."/>
        </authorList>
    </citation>
    <scope>NUCLEOTIDE SEQUENCE</scope>
    <source>
        <tissue evidence="1">Shoot tissue taken approximately 20 cm above the soil surface</tissue>
    </source>
</reference>
<name>A0A0A9E0L1_ARUDO</name>
<sequence length="70" mass="7646">MRGSLFHGFLLAENSHSSAHDCRGTRKQTADSCPGPTNIPAAQKIQDLTPRSQTSNWLFLSVVIILPVVQ</sequence>
<reference evidence="1" key="2">
    <citation type="journal article" date="2015" name="Data Brief">
        <title>Shoot transcriptome of the giant reed, Arundo donax.</title>
        <authorList>
            <person name="Barrero R.A."/>
            <person name="Guerrero F.D."/>
            <person name="Moolhuijzen P."/>
            <person name="Goolsby J.A."/>
            <person name="Tidwell J."/>
            <person name="Bellgard S.E."/>
            <person name="Bellgard M.I."/>
        </authorList>
    </citation>
    <scope>NUCLEOTIDE SEQUENCE</scope>
    <source>
        <tissue evidence="1">Shoot tissue taken approximately 20 cm above the soil surface</tissue>
    </source>
</reference>
<accession>A0A0A9E0L1</accession>
<evidence type="ECO:0000313" key="1">
    <source>
        <dbReference type="EMBL" id="JAD94349.1"/>
    </source>
</evidence>
<organism evidence="1">
    <name type="scientific">Arundo donax</name>
    <name type="common">Giant reed</name>
    <name type="synonym">Donax arundinaceus</name>
    <dbReference type="NCBI Taxonomy" id="35708"/>
    <lineage>
        <taxon>Eukaryota</taxon>
        <taxon>Viridiplantae</taxon>
        <taxon>Streptophyta</taxon>
        <taxon>Embryophyta</taxon>
        <taxon>Tracheophyta</taxon>
        <taxon>Spermatophyta</taxon>
        <taxon>Magnoliopsida</taxon>
        <taxon>Liliopsida</taxon>
        <taxon>Poales</taxon>
        <taxon>Poaceae</taxon>
        <taxon>PACMAD clade</taxon>
        <taxon>Arundinoideae</taxon>
        <taxon>Arundineae</taxon>
        <taxon>Arundo</taxon>
    </lineage>
</organism>
<protein>
    <submittedName>
        <fullName evidence="1">Uncharacterized protein</fullName>
    </submittedName>
</protein>
<proteinExistence type="predicted"/>
<dbReference type="EMBL" id="GBRH01203546">
    <property type="protein sequence ID" value="JAD94349.1"/>
    <property type="molecule type" value="Transcribed_RNA"/>
</dbReference>
<dbReference type="AlphaFoldDB" id="A0A0A9E0L1"/>